<feature type="transmembrane region" description="Helical" evidence="6">
    <location>
        <begin position="49"/>
        <end position="68"/>
    </location>
</feature>
<feature type="transmembrane region" description="Helical" evidence="6">
    <location>
        <begin position="139"/>
        <end position="160"/>
    </location>
</feature>
<dbReference type="GO" id="GO:0005886">
    <property type="term" value="C:plasma membrane"/>
    <property type="evidence" value="ECO:0007669"/>
    <property type="project" value="UniProtKB-SubCell"/>
</dbReference>
<dbReference type="SUPFAM" id="SSF103473">
    <property type="entry name" value="MFS general substrate transporter"/>
    <property type="match status" value="1"/>
</dbReference>
<feature type="transmembrane region" description="Helical" evidence="6">
    <location>
        <begin position="80"/>
        <end position="99"/>
    </location>
</feature>
<dbReference type="AlphaFoldDB" id="A0A7Z1N818"/>
<organism evidence="8 9">
    <name type="scientific">Staphylococcus aureus</name>
    <dbReference type="NCBI Taxonomy" id="1280"/>
    <lineage>
        <taxon>Bacteria</taxon>
        <taxon>Bacillati</taxon>
        <taxon>Bacillota</taxon>
        <taxon>Bacilli</taxon>
        <taxon>Bacillales</taxon>
        <taxon>Staphylococcaceae</taxon>
        <taxon>Staphylococcus</taxon>
    </lineage>
</organism>
<proteinExistence type="predicted"/>
<keyword evidence="3 6" id="KW-0812">Transmembrane</keyword>
<sequence length="161" mass="17502">ITHKRFNLAHFVAKEAIPVAFVMLLIGVTYAAILTYLQAFAVERDLVTSASYFFIFYAIASLITRPIAGRLMDDKNENVVVYPAFIFLVLSFVLLMLSFNGWVLLIAGIALGIGYGNLSSCMQAIAIKVSPSNKYGLATSTYFIGLDIGIGFGPSLLGLFT</sequence>
<dbReference type="Pfam" id="PF07690">
    <property type="entry name" value="MFS_1"/>
    <property type="match status" value="1"/>
</dbReference>
<evidence type="ECO:0000313" key="8">
    <source>
        <dbReference type="EMBL" id="PPJ77998.1"/>
    </source>
</evidence>
<dbReference type="InterPro" id="IPR036259">
    <property type="entry name" value="MFS_trans_sf"/>
</dbReference>
<evidence type="ECO:0000256" key="4">
    <source>
        <dbReference type="ARBA" id="ARBA00022989"/>
    </source>
</evidence>
<dbReference type="PANTHER" id="PTHR23531:SF1">
    <property type="entry name" value="QUINOLENE RESISTANCE PROTEIN NORA"/>
    <property type="match status" value="1"/>
</dbReference>
<feature type="transmembrane region" description="Helical" evidence="6">
    <location>
        <begin position="105"/>
        <end position="127"/>
    </location>
</feature>
<feature type="transmembrane region" description="Helical" evidence="6">
    <location>
        <begin position="16"/>
        <end position="37"/>
    </location>
</feature>
<feature type="domain" description="Major facilitator superfamily (MFS) profile" evidence="7">
    <location>
        <begin position="15"/>
        <end position="161"/>
    </location>
</feature>
<evidence type="ECO:0000256" key="3">
    <source>
        <dbReference type="ARBA" id="ARBA00022692"/>
    </source>
</evidence>
<feature type="non-terminal residue" evidence="8">
    <location>
        <position position="161"/>
    </location>
</feature>
<dbReference type="PANTHER" id="PTHR23531">
    <property type="entry name" value="QUINOLENE RESISTANCE PROTEIN NORA"/>
    <property type="match status" value="1"/>
</dbReference>
<dbReference type="Proteomes" id="UP000238775">
    <property type="component" value="Unassembled WGS sequence"/>
</dbReference>
<evidence type="ECO:0000256" key="2">
    <source>
        <dbReference type="ARBA" id="ARBA00022448"/>
    </source>
</evidence>
<feature type="non-terminal residue" evidence="8">
    <location>
        <position position="1"/>
    </location>
</feature>
<comment type="caution">
    <text evidence="8">The sequence shown here is derived from an EMBL/GenBank/DDBJ whole genome shotgun (WGS) entry which is preliminary data.</text>
</comment>
<keyword evidence="2" id="KW-0813">Transport</keyword>
<gene>
    <name evidence="8" type="ORF">CV021_00890</name>
</gene>
<comment type="subcellular location">
    <subcellularLocation>
        <location evidence="1">Cell membrane</location>
        <topology evidence="1">Multi-pass membrane protein</topology>
    </subcellularLocation>
</comment>
<evidence type="ECO:0000256" key="5">
    <source>
        <dbReference type="ARBA" id="ARBA00023136"/>
    </source>
</evidence>
<dbReference type="InterPro" id="IPR011701">
    <property type="entry name" value="MFS"/>
</dbReference>
<evidence type="ECO:0000256" key="1">
    <source>
        <dbReference type="ARBA" id="ARBA00004651"/>
    </source>
</evidence>
<dbReference type="RefSeq" id="WP_154700539.1">
    <property type="nucleotide sequence ID" value="NZ_PGWZ01000164.1"/>
</dbReference>
<accession>A0A7Z1N818</accession>
<dbReference type="GO" id="GO:0022857">
    <property type="term" value="F:transmembrane transporter activity"/>
    <property type="evidence" value="ECO:0007669"/>
    <property type="project" value="InterPro"/>
</dbReference>
<evidence type="ECO:0000259" key="7">
    <source>
        <dbReference type="PROSITE" id="PS50850"/>
    </source>
</evidence>
<evidence type="ECO:0000256" key="6">
    <source>
        <dbReference type="SAM" id="Phobius"/>
    </source>
</evidence>
<keyword evidence="4 6" id="KW-1133">Transmembrane helix</keyword>
<dbReference type="InterPro" id="IPR020846">
    <property type="entry name" value="MFS_dom"/>
</dbReference>
<evidence type="ECO:0000313" key="9">
    <source>
        <dbReference type="Proteomes" id="UP000238775"/>
    </source>
</evidence>
<keyword evidence="5 6" id="KW-0472">Membrane</keyword>
<dbReference type="PROSITE" id="PS50850">
    <property type="entry name" value="MFS"/>
    <property type="match status" value="1"/>
</dbReference>
<protein>
    <submittedName>
        <fullName evidence="8">MFS transporter</fullName>
    </submittedName>
</protein>
<reference evidence="8 9" key="1">
    <citation type="submission" date="2017-11" db="EMBL/GenBank/DDBJ databases">
        <authorList>
            <person name="Founou R.C."/>
            <person name="Founou L."/>
            <person name="Allam M."/>
            <person name="Ismail A."/>
            <person name="Essack S.Y."/>
        </authorList>
    </citation>
    <scope>NUCLEOTIDE SEQUENCE [LARGE SCALE GENOMIC DNA]</scope>
    <source>
        <strain evidence="8 9">G703N2B1</strain>
    </source>
</reference>
<dbReference type="Gene3D" id="1.20.1250.20">
    <property type="entry name" value="MFS general substrate transporter like domains"/>
    <property type="match status" value="1"/>
</dbReference>
<name>A0A7Z1N818_STAAU</name>
<dbReference type="InterPro" id="IPR052714">
    <property type="entry name" value="MFS_Exporter"/>
</dbReference>
<dbReference type="EMBL" id="PGWZ01000164">
    <property type="protein sequence ID" value="PPJ77998.1"/>
    <property type="molecule type" value="Genomic_DNA"/>
</dbReference>